<protein>
    <submittedName>
        <fullName evidence="1">Ribonuclease P 40kDa subunit</fullName>
    </submittedName>
</protein>
<dbReference type="GO" id="GO:0030681">
    <property type="term" value="C:multimeric ribonuclease P complex"/>
    <property type="evidence" value="ECO:0007669"/>
    <property type="project" value="TreeGrafter"/>
</dbReference>
<evidence type="ECO:0000313" key="1">
    <source>
        <dbReference type="EMBL" id="KAJ9132027.1"/>
    </source>
</evidence>
<dbReference type="GO" id="GO:0001682">
    <property type="term" value="P:tRNA 5'-leader removal"/>
    <property type="evidence" value="ECO:0007669"/>
    <property type="project" value="InterPro"/>
</dbReference>
<evidence type="ECO:0000313" key="2">
    <source>
        <dbReference type="Proteomes" id="UP001174691"/>
    </source>
</evidence>
<dbReference type="GO" id="GO:0000447">
    <property type="term" value="P:endonucleolytic cleavage in ITS1 to separate SSU-rRNA from 5.8S rRNA and LSU-rRNA from tricistronic rRNA transcript (SSU-rRNA, 5.8S rRNA, LSU-rRNA)"/>
    <property type="evidence" value="ECO:0007669"/>
    <property type="project" value="TreeGrafter"/>
</dbReference>
<keyword evidence="2" id="KW-1185">Reference proteome</keyword>
<dbReference type="GO" id="GO:0004526">
    <property type="term" value="F:ribonuclease P activity"/>
    <property type="evidence" value="ECO:0007669"/>
    <property type="project" value="TreeGrafter"/>
</dbReference>
<accession>A0AA38VDI5</accession>
<dbReference type="AlphaFoldDB" id="A0AA38VDI5"/>
<dbReference type="Pfam" id="PF08584">
    <property type="entry name" value="Ribonuc_P_40"/>
    <property type="match status" value="1"/>
</dbReference>
<dbReference type="InterPro" id="IPR013893">
    <property type="entry name" value="RNase_P_Rpp40"/>
</dbReference>
<sequence>MQAFSEPSVYQTSKCYFTHGTIGHLDPRQLPTKGKPWTAIAGLDFIHKVDLILPQEAFQLIQESLLNGPAPEYRRAIMTLGDILTGDFLKEYVKQGNIMMVSEGTIGVDNVFVLKSGNLKLFLDRETYERAGLVGKPHGVKGKRGLKPRWVVDIDLSAPAMWPGKKGFERLIYACKNALNQRMTWLFCNLSASTPEPDPLVPHAPTKFTSKPGVTQEISVNLPPLQPDADMVASGNRDEYEEFATDIYEWLSLVRLESPRICCGDQIDPYLSRYQTPGDGQNHEPATLCKISWQGLLSSAWARKTVVDAILALPAKTWFSLSATTFSSGMIAESSEVTLFRPPESPREYFLWEIKSHD</sequence>
<dbReference type="PANTHER" id="PTHR15396:SF1">
    <property type="entry name" value="RIBONUCLEASE P PROTEIN SUBUNIT P40"/>
    <property type="match status" value="1"/>
</dbReference>
<reference evidence="1" key="1">
    <citation type="submission" date="2022-07" db="EMBL/GenBank/DDBJ databases">
        <title>Fungi with potential for degradation of polypropylene.</title>
        <authorList>
            <person name="Gostincar C."/>
        </authorList>
    </citation>
    <scope>NUCLEOTIDE SEQUENCE</scope>
    <source>
        <strain evidence="1">EXF-13287</strain>
    </source>
</reference>
<name>A0AA38VDI5_9PEZI</name>
<dbReference type="PANTHER" id="PTHR15396">
    <property type="entry name" value="RIBONUCLEASE P PROTEIN SUBUNIT P40"/>
    <property type="match status" value="1"/>
</dbReference>
<organism evidence="1 2">
    <name type="scientific">Coniochaeta hoffmannii</name>
    <dbReference type="NCBI Taxonomy" id="91930"/>
    <lineage>
        <taxon>Eukaryota</taxon>
        <taxon>Fungi</taxon>
        <taxon>Dikarya</taxon>
        <taxon>Ascomycota</taxon>
        <taxon>Pezizomycotina</taxon>
        <taxon>Sordariomycetes</taxon>
        <taxon>Sordariomycetidae</taxon>
        <taxon>Coniochaetales</taxon>
        <taxon>Coniochaetaceae</taxon>
        <taxon>Coniochaeta</taxon>
    </lineage>
</organism>
<dbReference type="Proteomes" id="UP001174691">
    <property type="component" value="Unassembled WGS sequence"/>
</dbReference>
<comment type="caution">
    <text evidence="1">The sequence shown here is derived from an EMBL/GenBank/DDBJ whole genome shotgun (WGS) entry which is preliminary data.</text>
</comment>
<gene>
    <name evidence="1" type="ORF">NKR19_g9435</name>
</gene>
<proteinExistence type="predicted"/>
<dbReference type="GO" id="GO:0000172">
    <property type="term" value="C:ribonuclease MRP complex"/>
    <property type="evidence" value="ECO:0007669"/>
    <property type="project" value="TreeGrafter"/>
</dbReference>
<dbReference type="GO" id="GO:0000171">
    <property type="term" value="F:ribonuclease MRP activity"/>
    <property type="evidence" value="ECO:0007669"/>
    <property type="project" value="TreeGrafter"/>
</dbReference>
<dbReference type="EMBL" id="JANBVN010000226">
    <property type="protein sequence ID" value="KAJ9132027.1"/>
    <property type="molecule type" value="Genomic_DNA"/>
</dbReference>